<keyword evidence="2" id="KW-0479">Metal-binding</keyword>
<feature type="domain" description="Fe2OG dioxygenase" evidence="6">
    <location>
        <begin position="140"/>
        <end position="245"/>
    </location>
</feature>
<evidence type="ECO:0000313" key="8">
    <source>
        <dbReference type="Proteomes" id="UP001165060"/>
    </source>
</evidence>
<dbReference type="PANTHER" id="PTHR10869:SF246">
    <property type="entry name" value="TRANSMEMBRANE PROLYL 4-HYDROXYLASE"/>
    <property type="match status" value="1"/>
</dbReference>
<evidence type="ECO:0000256" key="2">
    <source>
        <dbReference type="ARBA" id="ARBA00022723"/>
    </source>
</evidence>
<gene>
    <name evidence="7" type="ORF">TeGR_g1493</name>
</gene>
<keyword evidence="8" id="KW-1185">Reference proteome</keyword>
<keyword evidence="4" id="KW-0560">Oxidoreductase</keyword>
<keyword evidence="5" id="KW-0408">Iron</keyword>
<accession>A0ABQ6NCF0</accession>
<dbReference type="PROSITE" id="PS51471">
    <property type="entry name" value="FE2OG_OXY"/>
    <property type="match status" value="1"/>
</dbReference>
<dbReference type="InterPro" id="IPR045054">
    <property type="entry name" value="P4HA-like"/>
</dbReference>
<evidence type="ECO:0000259" key="6">
    <source>
        <dbReference type="PROSITE" id="PS51471"/>
    </source>
</evidence>
<dbReference type="PANTHER" id="PTHR10869">
    <property type="entry name" value="PROLYL 4-HYDROXYLASE ALPHA SUBUNIT"/>
    <property type="match status" value="1"/>
</dbReference>
<sequence>MIEQEPYRAALTEKYRAMANSTKGEAVMLADLNVRRISSSPPAWLVSNFLSPNEMAFLKEAHSPAMLSCFPGLPEPLVHHFVLPYLGSKFMALVGMRVCREVNNEEIPKREAGNAVLKAVNSRMESFLTKGLLYKPFRQKVLDFQIVQYRRGGTFKLHRDEDMSGQGFPLTMMAYLNTVPEGEGGETVFPLSLPSPMEVRPIAGDLLVWSTAGVGGKALHESQHAGLPPTNEEGKWILNKFWYDEDLRWSEGAEPGFKPFEYFL</sequence>
<dbReference type="Proteomes" id="UP001165060">
    <property type="component" value="Unassembled WGS sequence"/>
</dbReference>
<evidence type="ECO:0000256" key="4">
    <source>
        <dbReference type="ARBA" id="ARBA00023002"/>
    </source>
</evidence>
<evidence type="ECO:0000313" key="7">
    <source>
        <dbReference type="EMBL" id="GMI57342.1"/>
    </source>
</evidence>
<name>A0ABQ6NCF0_9STRA</name>
<keyword evidence="3" id="KW-0223">Dioxygenase</keyword>
<dbReference type="Pfam" id="PF13640">
    <property type="entry name" value="2OG-FeII_Oxy_3"/>
    <property type="match status" value="1"/>
</dbReference>
<dbReference type="SMART" id="SM00702">
    <property type="entry name" value="P4Hc"/>
    <property type="match status" value="1"/>
</dbReference>
<dbReference type="Gene3D" id="2.60.120.620">
    <property type="entry name" value="q2cbj1_9rhob like domain"/>
    <property type="match status" value="1"/>
</dbReference>
<evidence type="ECO:0000256" key="1">
    <source>
        <dbReference type="ARBA" id="ARBA00001961"/>
    </source>
</evidence>
<reference evidence="7 8" key="1">
    <citation type="journal article" date="2023" name="Commun. Biol.">
        <title>Genome analysis of Parmales, the sister group of diatoms, reveals the evolutionary specialization of diatoms from phago-mixotrophs to photoautotrophs.</title>
        <authorList>
            <person name="Ban H."/>
            <person name="Sato S."/>
            <person name="Yoshikawa S."/>
            <person name="Yamada K."/>
            <person name="Nakamura Y."/>
            <person name="Ichinomiya M."/>
            <person name="Sato N."/>
            <person name="Blanc-Mathieu R."/>
            <person name="Endo H."/>
            <person name="Kuwata A."/>
            <person name="Ogata H."/>
        </authorList>
    </citation>
    <scope>NUCLEOTIDE SEQUENCE [LARGE SCALE GENOMIC DNA]</scope>
</reference>
<proteinExistence type="predicted"/>
<dbReference type="InterPro" id="IPR005123">
    <property type="entry name" value="Oxoglu/Fe-dep_dioxygenase_dom"/>
</dbReference>
<evidence type="ECO:0000256" key="3">
    <source>
        <dbReference type="ARBA" id="ARBA00022964"/>
    </source>
</evidence>
<evidence type="ECO:0000256" key="5">
    <source>
        <dbReference type="ARBA" id="ARBA00023004"/>
    </source>
</evidence>
<comment type="cofactor">
    <cofactor evidence="1">
        <name>L-ascorbate</name>
        <dbReference type="ChEBI" id="CHEBI:38290"/>
    </cofactor>
</comment>
<comment type="caution">
    <text evidence="7">The sequence shown here is derived from an EMBL/GenBank/DDBJ whole genome shotgun (WGS) entry which is preliminary data.</text>
</comment>
<dbReference type="InterPro" id="IPR044862">
    <property type="entry name" value="Pro_4_hyd_alph_FE2OG_OXY"/>
</dbReference>
<protein>
    <recommendedName>
        <fullName evidence="6">Fe2OG dioxygenase domain-containing protein</fullName>
    </recommendedName>
</protein>
<dbReference type="EMBL" id="BRYB01006427">
    <property type="protein sequence ID" value="GMI57342.1"/>
    <property type="molecule type" value="Genomic_DNA"/>
</dbReference>
<organism evidence="7 8">
    <name type="scientific">Tetraparma gracilis</name>
    <dbReference type="NCBI Taxonomy" id="2962635"/>
    <lineage>
        <taxon>Eukaryota</taxon>
        <taxon>Sar</taxon>
        <taxon>Stramenopiles</taxon>
        <taxon>Ochrophyta</taxon>
        <taxon>Bolidophyceae</taxon>
        <taxon>Parmales</taxon>
        <taxon>Triparmaceae</taxon>
        <taxon>Tetraparma</taxon>
    </lineage>
</organism>
<dbReference type="InterPro" id="IPR006620">
    <property type="entry name" value="Pro_4_hyd_alph"/>
</dbReference>